<dbReference type="Gene3D" id="1.10.510.10">
    <property type="entry name" value="Transferase(Phosphotransferase) domain 1"/>
    <property type="match status" value="1"/>
</dbReference>
<dbReference type="PROSITE" id="PS00108">
    <property type="entry name" value="PROTEIN_KINASE_ST"/>
    <property type="match status" value="1"/>
</dbReference>
<reference evidence="10" key="1">
    <citation type="submission" date="2020-11" db="EMBL/GenBank/DDBJ databases">
        <authorList>
            <person name="Koelle M."/>
            <person name="Horta M.A.C."/>
            <person name="Nowrousian M."/>
            <person name="Ohm R.A."/>
            <person name="Benz P."/>
            <person name="Pilgard A."/>
        </authorList>
    </citation>
    <scope>NUCLEOTIDE SEQUENCE</scope>
    <source>
        <strain evidence="10">FPRL280</strain>
    </source>
</reference>
<dbReference type="AlphaFoldDB" id="A0A8H7U5N2"/>
<evidence type="ECO:0000313" key="11">
    <source>
        <dbReference type="Proteomes" id="UP000639403"/>
    </source>
</evidence>
<dbReference type="InterPro" id="IPR017441">
    <property type="entry name" value="Protein_kinase_ATP_BS"/>
</dbReference>
<evidence type="ECO:0000256" key="7">
    <source>
        <dbReference type="RuleBase" id="RU000304"/>
    </source>
</evidence>
<comment type="caution">
    <text evidence="10">The sequence shown here is derived from an EMBL/GenBank/DDBJ whole genome shotgun (WGS) entry which is preliminary data.</text>
</comment>
<evidence type="ECO:0000256" key="6">
    <source>
        <dbReference type="PROSITE-ProRule" id="PRU10141"/>
    </source>
</evidence>
<keyword evidence="5 6" id="KW-0067">ATP-binding</keyword>
<gene>
    <name evidence="10" type="ORF">IEO21_01944</name>
</gene>
<dbReference type="InterPro" id="IPR011009">
    <property type="entry name" value="Kinase-like_dom_sf"/>
</dbReference>
<evidence type="ECO:0000256" key="3">
    <source>
        <dbReference type="ARBA" id="ARBA00022741"/>
    </source>
</evidence>
<proteinExistence type="inferred from homology"/>
<dbReference type="SMART" id="SM00220">
    <property type="entry name" value="S_TKc"/>
    <property type="match status" value="1"/>
</dbReference>
<feature type="binding site" evidence="6">
    <location>
        <position position="54"/>
    </location>
    <ligand>
        <name>ATP</name>
        <dbReference type="ChEBI" id="CHEBI:30616"/>
    </ligand>
</feature>
<organism evidence="10 11">
    <name type="scientific">Rhodonia placenta</name>
    <dbReference type="NCBI Taxonomy" id="104341"/>
    <lineage>
        <taxon>Eukaryota</taxon>
        <taxon>Fungi</taxon>
        <taxon>Dikarya</taxon>
        <taxon>Basidiomycota</taxon>
        <taxon>Agaricomycotina</taxon>
        <taxon>Agaricomycetes</taxon>
        <taxon>Polyporales</taxon>
        <taxon>Adustoporiaceae</taxon>
        <taxon>Rhodonia</taxon>
    </lineage>
</organism>
<dbReference type="PROSITE" id="PS00107">
    <property type="entry name" value="PROTEIN_KINASE_ATP"/>
    <property type="match status" value="1"/>
</dbReference>
<evidence type="ECO:0000256" key="8">
    <source>
        <dbReference type="SAM" id="MobiDB-lite"/>
    </source>
</evidence>
<feature type="compositionally biased region" description="Low complexity" evidence="8">
    <location>
        <begin position="414"/>
        <end position="424"/>
    </location>
</feature>
<feature type="domain" description="Protein kinase" evidence="9">
    <location>
        <begin position="21"/>
        <end position="290"/>
    </location>
</feature>
<evidence type="ECO:0000256" key="2">
    <source>
        <dbReference type="ARBA" id="ARBA00022679"/>
    </source>
</evidence>
<sequence>MFQRKYILPDLSFGLIDDGRLQLLDILGAGAYGTIYRAVDHTAQLNTPSFLAVKVLPLADRWTGRGTYQAREIGYHHYVTAHPNILTLHRVVRDSQYLYIVLDYCPDGDMFRVVSRTRKFARNDALIKHIFLQVIDGVDACHQNGIFHRDLKPENILVSAELQNAYLGDFGLATRTESSTNFGAGSSYYMSPECLNADGHHTSYSPRRADIWALGVILTNMITGRCPWKRAALDDGCFHNYVRDPTFLRQMLPLSTAADSILRRIFTILPEDSIDLQTLRQVISETDTFYMSEEDLSNASVHVKDAYDSYVPRLREMSGVTLVDDDSSIMESLSAESSMVSLDDDSDDSNKHADDNVPSRSLRYVEEGLRPGEPVAPDSSRNSFRPPAPIEVFTLGSAEGSSPSHATSPVDTTSSSSYYSSESFSGEDSDLPVTPETHAQDPDVVVPELAEGSGIGQAVERVDVVDKTSQAMPGKRLMLRRFIAEQNAMMLA</sequence>
<protein>
    <recommendedName>
        <fullName evidence="9">Protein kinase domain-containing protein</fullName>
    </recommendedName>
</protein>
<keyword evidence="3 6" id="KW-0547">Nucleotide-binding</keyword>
<dbReference type="SUPFAM" id="SSF56112">
    <property type="entry name" value="Protein kinase-like (PK-like)"/>
    <property type="match status" value="1"/>
</dbReference>
<feature type="compositionally biased region" description="Basic and acidic residues" evidence="8">
    <location>
        <begin position="348"/>
        <end position="370"/>
    </location>
</feature>
<dbReference type="Proteomes" id="UP000639403">
    <property type="component" value="Unassembled WGS sequence"/>
</dbReference>
<evidence type="ECO:0000256" key="1">
    <source>
        <dbReference type="ARBA" id="ARBA00022527"/>
    </source>
</evidence>
<evidence type="ECO:0000256" key="4">
    <source>
        <dbReference type="ARBA" id="ARBA00022777"/>
    </source>
</evidence>
<dbReference type="EMBL" id="JADOXO010000016">
    <property type="protein sequence ID" value="KAF9819679.1"/>
    <property type="molecule type" value="Genomic_DNA"/>
</dbReference>
<dbReference type="Pfam" id="PF00069">
    <property type="entry name" value="Pkinase"/>
    <property type="match status" value="1"/>
</dbReference>
<evidence type="ECO:0000259" key="9">
    <source>
        <dbReference type="PROSITE" id="PS50011"/>
    </source>
</evidence>
<dbReference type="InterPro" id="IPR000719">
    <property type="entry name" value="Prot_kinase_dom"/>
</dbReference>
<feature type="region of interest" description="Disordered" evidence="8">
    <location>
        <begin position="334"/>
        <end position="439"/>
    </location>
</feature>
<dbReference type="GO" id="GO:0005524">
    <property type="term" value="F:ATP binding"/>
    <property type="evidence" value="ECO:0007669"/>
    <property type="project" value="UniProtKB-UniRule"/>
</dbReference>
<evidence type="ECO:0000256" key="5">
    <source>
        <dbReference type="ARBA" id="ARBA00022840"/>
    </source>
</evidence>
<keyword evidence="4" id="KW-0418">Kinase</keyword>
<dbReference type="PROSITE" id="PS50011">
    <property type="entry name" value="PROTEIN_KINASE_DOM"/>
    <property type="match status" value="1"/>
</dbReference>
<dbReference type="PANTHER" id="PTHR24345:SF0">
    <property type="entry name" value="CELL CYCLE SERINE_THREONINE-PROTEIN KINASE CDC5_MSD2"/>
    <property type="match status" value="1"/>
</dbReference>
<evidence type="ECO:0000313" key="10">
    <source>
        <dbReference type="EMBL" id="KAF9819679.1"/>
    </source>
</evidence>
<feature type="compositionally biased region" description="Polar residues" evidence="8">
    <location>
        <begin position="399"/>
        <end position="413"/>
    </location>
</feature>
<dbReference type="GO" id="GO:0005634">
    <property type="term" value="C:nucleus"/>
    <property type="evidence" value="ECO:0007669"/>
    <property type="project" value="TreeGrafter"/>
</dbReference>
<name>A0A8H7U5N2_9APHY</name>
<reference evidence="10" key="2">
    <citation type="journal article" name="Front. Microbiol.">
        <title>Degradative Capacity of Two Strains of Rhodonia placenta: From Phenotype to Genotype.</title>
        <authorList>
            <person name="Kolle M."/>
            <person name="Horta M.A.C."/>
            <person name="Nowrousian M."/>
            <person name="Ohm R.A."/>
            <person name="Benz J.P."/>
            <person name="Pilgard A."/>
        </authorList>
    </citation>
    <scope>NUCLEOTIDE SEQUENCE</scope>
    <source>
        <strain evidence="10">FPRL280</strain>
    </source>
</reference>
<dbReference type="PANTHER" id="PTHR24345">
    <property type="entry name" value="SERINE/THREONINE-PROTEIN KINASE PLK"/>
    <property type="match status" value="1"/>
</dbReference>
<dbReference type="GO" id="GO:0004674">
    <property type="term" value="F:protein serine/threonine kinase activity"/>
    <property type="evidence" value="ECO:0007669"/>
    <property type="project" value="UniProtKB-KW"/>
</dbReference>
<comment type="similarity">
    <text evidence="7">Belongs to the protein kinase superfamily.</text>
</comment>
<keyword evidence="1 7" id="KW-0723">Serine/threonine-protein kinase</keyword>
<keyword evidence="2" id="KW-0808">Transferase</keyword>
<dbReference type="InterPro" id="IPR008271">
    <property type="entry name" value="Ser/Thr_kinase_AS"/>
</dbReference>
<accession>A0A8H7U5N2</accession>